<evidence type="ECO:0000313" key="1">
    <source>
        <dbReference type="EMBL" id="KAJ0966159.1"/>
    </source>
</evidence>
<organism evidence="1 2">
    <name type="scientific">Dioscorea zingiberensis</name>
    <dbReference type="NCBI Taxonomy" id="325984"/>
    <lineage>
        <taxon>Eukaryota</taxon>
        <taxon>Viridiplantae</taxon>
        <taxon>Streptophyta</taxon>
        <taxon>Embryophyta</taxon>
        <taxon>Tracheophyta</taxon>
        <taxon>Spermatophyta</taxon>
        <taxon>Magnoliopsida</taxon>
        <taxon>Liliopsida</taxon>
        <taxon>Dioscoreales</taxon>
        <taxon>Dioscoreaceae</taxon>
        <taxon>Dioscorea</taxon>
    </lineage>
</organism>
<name>A0A9D5C4K2_9LILI</name>
<proteinExistence type="predicted"/>
<comment type="caution">
    <text evidence="1">The sequence shown here is derived from an EMBL/GenBank/DDBJ whole genome shotgun (WGS) entry which is preliminary data.</text>
</comment>
<dbReference type="PANTHER" id="PTHR33647">
    <property type="entry name" value="OS01G0793900 PROTEIN"/>
    <property type="match status" value="1"/>
</dbReference>
<protein>
    <submittedName>
        <fullName evidence="1">Uncharacterized protein</fullName>
    </submittedName>
</protein>
<dbReference type="PANTHER" id="PTHR33647:SF5">
    <property type="entry name" value="OS01G0793900 PROTEIN"/>
    <property type="match status" value="1"/>
</dbReference>
<dbReference type="EMBL" id="JAGGNH010000008">
    <property type="protein sequence ID" value="KAJ0966159.1"/>
    <property type="molecule type" value="Genomic_DNA"/>
</dbReference>
<accession>A0A9D5C4K2</accession>
<evidence type="ECO:0000313" key="2">
    <source>
        <dbReference type="Proteomes" id="UP001085076"/>
    </source>
</evidence>
<reference evidence="1" key="1">
    <citation type="submission" date="2021-03" db="EMBL/GenBank/DDBJ databases">
        <authorList>
            <person name="Li Z."/>
            <person name="Yang C."/>
        </authorList>
    </citation>
    <scope>NUCLEOTIDE SEQUENCE</scope>
    <source>
        <strain evidence="1">Dzin_1.0</strain>
        <tissue evidence="1">Leaf</tissue>
    </source>
</reference>
<dbReference type="Proteomes" id="UP001085076">
    <property type="component" value="Miscellaneous, Linkage group lg08"/>
</dbReference>
<dbReference type="OrthoDB" id="610799at2759"/>
<dbReference type="AlphaFoldDB" id="A0A9D5C4K2"/>
<gene>
    <name evidence="1" type="ORF">J5N97_027297</name>
</gene>
<reference evidence="1" key="2">
    <citation type="journal article" date="2022" name="Hortic Res">
        <title>The genome of Dioscorea zingiberensis sheds light on the biosynthesis, origin and evolution of the medicinally important diosgenin saponins.</title>
        <authorList>
            <person name="Li Y."/>
            <person name="Tan C."/>
            <person name="Li Z."/>
            <person name="Guo J."/>
            <person name="Li S."/>
            <person name="Chen X."/>
            <person name="Wang C."/>
            <person name="Dai X."/>
            <person name="Yang H."/>
            <person name="Song W."/>
            <person name="Hou L."/>
            <person name="Xu J."/>
            <person name="Tong Z."/>
            <person name="Xu A."/>
            <person name="Yuan X."/>
            <person name="Wang W."/>
            <person name="Yang Q."/>
            <person name="Chen L."/>
            <person name="Sun Z."/>
            <person name="Wang K."/>
            <person name="Pan B."/>
            <person name="Chen J."/>
            <person name="Bao Y."/>
            <person name="Liu F."/>
            <person name="Qi X."/>
            <person name="Gang D.R."/>
            <person name="Wen J."/>
            <person name="Li J."/>
        </authorList>
    </citation>
    <scope>NUCLEOTIDE SEQUENCE</scope>
    <source>
        <strain evidence="1">Dzin_1.0</strain>
    </source>
</reference>
<sequence length="125" mass="14239">MGNCLKIQQAISSLEDEEVESVDQEKVLKEKLMISSKVVKIRITKKQLAELLSKADMPVQQVLALVSSRDSGLRRRGRQQWRPALQSIPEVVELHNSSQQDMFIKETRMERFPLSSPTMNTSGPF</sequence>
<keyword evidence="2" id="KW-1185">Reference proteome</keyword>